<evidence type="ECO:0000313" key="3">
    <source>
        <dbReference type="Proteomes" id="UP000813824"/>
    </source>
</evidence>
<evidence type="ECO:0000313" key="2">
    <source>
        <dbReference type="EMBL" id="KAH8089892.1"/>
    </source>
</evidence>
<dbReference type="Proteomes" id="UP000813824">
    <property type="component" value="Unassembled WGS sequence"/>
</dbReference>
<dbReference type="OrthoDB" id="3036049at2759"/>
<name>A0A8K0XLH5_9AGAR</name>
<dbReference type="PROSITE" id="PS50097">
    <property type="entry name" value="BTB"/>
    <property type="match status" value="1"/>
</dbReference>
<gene>
    <name evidence="2" type="ORF">BXZ70DRAFT_954336</name>
</gene>
<dbReference type="InterPro" id="IPR000210">
    <property type="entry name" value="BTB/POZ_dom"/>
</dbReference>
<accession>A0A8K0XLH5</accession>
<evidence type="ECO:0000259" key="1">
    <source>
        <dbReference type="PROSITE" id="PS50097"/>
    </source>
</evidence>
<keyword evidence="3" id="KW-1185">Reference proteome</keyword>
<feature type="domain" description="BTB" evidence="1">
    <location>
        <begin position="60"/>
        <end position="132"/>
    </location>
</feature>
<comment type="caution">
    <text evidence="2">The sequence shown here is derived from an EMBL/GenBank/DDBJ whole genome shotgun (WGS) entry which is preliminary data.</text>
</comment>
<proteinExistence type="predicted"/>
<protein>
    <recommendedName>
        <fullName evidence="1">BTB domain-containing protein</fullName>
    </recommendedName>
</protein>
<dbReference type="EMBL" id="JAEVFJ010000038">
    <property type="protein sequence ID" value="KAH8089892.1"/>
    <property type="molecule type" value="Genomic_DNA"/>
</dbReference>
<dbReference type="AlphaFoldDB" id="A0A8K0XLH5"/>
<reference evidence="2" key="1">
    <citation type="journal article" date="2021" name="New Phytol.">
        <title>Evolutionary innovations through gain and loss of genes in the ectomycorrhizal Boletales.</title>
        <authorList>
            <person name="Wu G."/>
            <person name="Miyauchi S."/>
            <person name="Morin E."/>
            <person name="Kuo A."/>
            <person name="Drula E."/>
            <person name="Varga T."/>
            <person name="Kohler A."/>
            <person name="Feng B."/>
            <person name="Cao Y."/>
            <person name="Lipzen A."/>
            <person name="Daum C."/>
            <person name="Hundley H."/>
            <person name="Pangilinan J."/>
            <person name="Johnson J."/>
            <person name="Barry K."/>
            <person name="LaButti K."/>
            <person name="Ng V."/>
            <person name="Ahrendt S."/>
            <person name="Min B."/>
            <person name="Choi I.G."/>
            <person name="Park H."/>
            <person name="Plett J.M."/>
            <person name="Magnuson J."/>
            <person name="Spatafora J.W."/>
            <person name="Nagy L.G."/>
            <person name="Henrissat B."/>
            <person name="Grigoriev I.V."/>
            <person name="Yang Z.L."/>
            <person name="Xu J."/>
            <person name="Martin F.M."/>
        </authorList>
    </citation>
    <scope>NUCLEOTIDE SEQUENCE</scope>
    <source>
        <strain evidence="2">KKN 215</strain>
    </source>
</reference>
<sequence length="417" mass="46044">MSKLGLKWTNPSEDSRALSTDIEAKCIYTHYLSAGITSTATTISPDPVFRPSSEVWYPDGSVVLVVRDVGFRVYPGILRQQSQRLAEILDESTKPGGTMDDGSVVVWLDYNSAEAVERLLKVMHNPAVQVNETLPFTVLCTLLDVSTHFKVTHIRLSTILALYHFFPPTLEQYWQTKDARRTISIGDVFLAANIARKTNTFSLLVSVLTFCVNQSSEVIHHGVPYSYSSATGNREGYGSGRIELLQENKLAILQARAKFPHLARTITLRDVFFPFPSSLCNRARCIAAKQDVGSKILQGSSIFEDSGFVSPLSEFRGLVESMAVRGSCAECCADMKECVRVGREEVWEKIPGVFGFDGGHSEWRRLVLEDGVNELSGIDSTVGFHAGEEAPAVERNLSKGIARRQRSRPSSQSCVVA</sequence>
<organism evidence="2 3">
    <name type="scientific">Cristinia sonorae</name>
    <dbReference type="NCBI Taxonomy" id="1940300"/>
    <lineage>
        <taxon>Eukaryota</taxon>
        <taxon>Fungi</taxon>
        <taxon>Dikarya</taxon>
        <taxon>Basidiomycota</taxon>
        <taxon>Agaricomycotina</taxon>
        <taxon>Agaricomycetes</taxon>
        <taxon>Agaricomycetidae</taxon>
        <taxon>Agaricales</taxon>
        <taxon>Pleurotineae</taxon>
        <taxon>Stephanosporaceae</taxon>
        <taxon>Cristinia</taxon>
    </lineage>
</organism>